<comment type="caution">
    <text evidence="2">The sequence shown here is derived from an EMBL/GenBank/DDBJ whole genome shotgun (WGS) entry which is preliminary data.</text>
</comment>
<proteinExistence type="predicted"/>
<dbReference type="EMBL" id="BAAATM010000003">
    <property type="protein sequence ID" value="GAA2520641.1"/>
    <property type="molecule type" value="Genomic_DNA"/>
</dbReference>
<evidence type="ECO:0000256" key="1">
    <source>
        <dbReference type="SAM" id="MobiDB-lite"/>
    </source>
</evidence>
<evidence type="ECO:0000313" key="2">
    <source>
        <dbReference type="EMBL" id="GAA2520641.1"/>
    </source>
</evidence>
<name>A0ABP6AQK1_9ACTN</name>
<reference evidence="3" key="1">
    <citation type="journal article" date="2019" name="Int. J. Syst. Evol. Microbiol.">
        <title>The Global Catalogue of Microorganisms (GCM) 10K type strain sequencing project: providing services to taxonomists for standard genome sequencing and annotation.</title>
        <authorList>
            <consortium name="The Broad Institute Genomics Platform"/>
            <consortium name="The Broad Institute Genome Sequencing Center for Infectious Disease"/>
            <person name="Wu L."/>
            <person name="Ma J."/>
        </authorList>
    </citation>
    <scope>NUCLEOTIDE SEQUENCE [LARGE SCALE GENOMIC DNA]</scope>
    <source>
        <strain evidence="3">JCM 6924</strain>
    </source>
</reference>
<gene>
    <name evidence="2" type="ORF">GCM10010423_11560</name>
</gene>
<keyword evidence="3" id="KW-1185">Reference proteome</keyword>
<protein>
    <submittedName>
        <fullName evidence="2">Uncharacterized protein</fullName>
    </submittedName>
</protein>
<dbReference type="Proteomes" id="UP001501095">
    <property type="component" value="Unassembled WGS sequence"/>
</dbReference>
<feature type="region of interest" description="Disordered" evidence="1">
    <location>
        <begin position="1"/>
        <end position="58"/>
    </location>
</feature>
<evidence type="ECO:0000313" key="3">
    <source>
        <dbReference type="Proteomes" id="UP001501095"/>
    </source>
</evidence>
<accession>A0ABP6AQK1</accession>
<sequence>MPVPIVPRPTTATVRSGDRDGSERGVAIAGLQDEGGDDGERVPGAPGRAGEGRIPGRTGRVRSAGVVRAAMRTRPVPSLAGVHTPGANGRSDRPCPGAGSYCGA</sequence>
<feature type="region of interest" description="Disordered" evidence="1">
    <location>
        <begin position="75"/>
        <end position="104"/>
    </location>
</feature>
<organism evidence="2 3">
    <name type="scientific">Streptomyces levis</name>
    <dbReference type="NCBI Taxonomy" id="285566"/>
    <lineage>
        <taxon>Bacteria</taxon>
        <taxon>Bacillati</taxon>
        <taxon>Actinomycetota</taxon>
        <taxon>Actinomycetes</taxon>
        <taxon>Kitasatosporales</taxon>
        <taxon>Streptomycetaceae</taxon>
        <taxon>Streptomyces</taxon>
    </lineage>
</organism>